<sequence length="802" mass="85970">MTRVLPPLLAATAVAALLASCVPVAPAPVPLGPSVREVDAPRAVVAMPPAPADSEPPPEASDSAGVSRLLRLSYVWHLASLHHPAVAVRGAPLDSAFIRAVTLVRRATTPADLDVAYARFLAALNDPLTRVERGDTTSGASLPAVTTINAERTRDSILVLQVPSATRYEESAAVGVRQALAAVPARVVLDLRTSAPGALADSVDAFVARTQLVERLASVPFTLSGVRVRRVGGARELAGAWRYDDSWLGRDGALVAPINAAPRRVVVLANANTVLPRGVLGLLASGRATLVAEQVVPDDALVPSVRIAVGEGLFVRLRTGELLHADGSSGIVIDTLVSRAATPADSAPAVKAALAMLRTSRFVRASRLAPVRARAVLPGYYDADPYPYMGSRVLGGARLWSAMRARHAHRDLYDDDIDAVFERALPRLESARYATEYASTMLSFASSFDDAQVSLQGATVDTVRGMATVPFRVRWADGRAIITDVIADSTTRALGIVAGQEVVAADGYPIPAWMQEHRRSISAPNDWSRQQQLAMLMARGTPGSSLFRLRDVTNRERQLNVPRSAAYVALQPQAERPWQSASLSLPNGIAYLDLNRLTDQTVDAELQKHRSARAWVLDLRGSLSDSGVVGATVLRTVRARAVAVVARELHRYQSAPCLVETLRDAAQQCPDEREVRSRVSRGDTTGRYTGRLVALVDERTSGAMERLALTLEATTDVTFVGSTSAGSPAEAVSIPLPGGLTVTVPAAELRRSDGSQWQRVGLTPLIDARLTLRSYRNGTDEVLQRAQEWLAQQLDGRASRRR</sequence>
<accession>A0A143BMF4</accession>
<organism evidence="3 4">
    <name type="scientific">Gemmatimonas phototrophica</name>
    <dbReference type="NCBI Taxonomy" id="1379270"/>
    <lineage>
        <taxon>Bacteria</taxon>
        <taxon>Pseudomonadati</taxon>
        <taxon>Gemmatimonadota</taxon>
        <taxon>Gemmatimonadia</taxon>
        <taxon>Gemmatimonadales</taxon>
        <taxon>Gemmatimonadaceae</taxon>
        <taxon>Gemmatimonas</taxon>
    </lineage>
</organism>
<dbReference type="Proteomes" id="UP000076404">
    <property type="component" value="Chromosome"/>
</dbReference>
<reference evidence="3 4" key="2">
    <citation type="journal article" date="2016" name="Environ. Microbiol. Rep.">
        <title>Metagenomic evidence for the presence of phototrophic Gemmatimonadetes bacteria in diverse environments.</title>
        <authorList>
            <person name="Zeng Y."/>
            <person name="Baumbach J."/>
            <person name="Barbosa E.G."/>
            <person name="Azevedo V."/>
            <person name="Zhang C."/>
            <person name="Koblizek M."/>
        </authorList>
    </citation>
    <scope>NUCLEOTIDE SEQUENCE [LARGE SCALE GENOMIC DNA]</scope>
    <source>
        <strain evidence="3 4">AP64</strain>
    </source>
</reference>
<gene>
    <name evidence="3" type="ORF">GEMMAAP_18515</name>
</gene>
<evidence type="ECO:0000256" key="1">
    <source>
        <dbReference type="SAM" id="SignalP"/>
    </source>
</evidence>
<dbReference type="PROSITE" id="PS51257">
    <property type="entry name" value="PROKAR_LIPOPROTEIN"/>
    <property type="match status" value="1"/>
</dbReference>
<dbReference type="AlphaFoldDB" id="A0A143BMF4"/>
<name>A0A143BMF4_9BACT</name>
<dbReference type="SUPFAM" id="SSF52096">
    <property type="entry name" value="ClpP/crotonase"/>
    <property type="match status" value="1"/>
</dbReference>
<keyword evidence="1" id="KW-0732">Signal</keyword>
<reference evidence="3 4" key="1">
    <citation type="journal article" date="2014" name="Proc. Natl. Acad. Sci. U.S.A.">
        <title>Functional type 2 photosynthetic reaction centers found in the rare bacterial phylum Gemmatimonadetes.</title>
        <authorList>
            <person name="Zeng Y."/>
            <person name="Feng F."/>
            <person name="Medova H."/>
            <person name="Dean J."/>
            <person name="Koblizek M."/>
        </authorList>
    </citation>
    <scope>NUCLEOTIDE SEQUENCE [LARGE SCALE GENOMIC DNA]</scope>
    <source>
        <strain evidence="3 4">AP64</strain>
    </source>
</reference>
<feature type="domain" description="Tail specific protease" evidence="2">
    <location>
        <begin position="599"/>
        <end position="769"/>
    </location>
</feature>
<evidence type="ECO:0000313" key="4">
    <source>
        <dbReference type="Proteomes" id="UP000076404"/>
    </source>
</evidence>
<evidence type="ECO:0000259" key="2">
    <source>
        <dbReference type="SMART" id="SM00245"/>
    </source>
</evidence>
<dbReference type="GO" id="GO:0008236">
    <property type="term" value="F:serine-type peptidase activity"/>
    <property type="evidence" value="ECO:0007669"/>
    <property type="project" value="InterPro"/>
</dbReference>
<dbReference type="SMART" id="SM00245">
    <property type="entry name" value="TSPc"/>
    <property type="match status" value="1"/>
</dbReference>
<dbReference type="EMBL" id="CP011454">
    <property type="protein sequence ID" value="AMW06237.1"/>
    <property type="molecule type" value="Genomic_DNA"/>
</dbReference>
<feature type="signal peptide" evidence="1">
    <location>
        <begin position="1"/>
        <end position="27"/>
    </location>
</feature>
<dbReference type="GO" id="GO:0006508">
    <property type="term" value="P:proteolysis"/>
    <property type="evidence" value="ECO:0007669"/>
    <property type="project" value="InterPro"/>
</dbReference>
<feature type="chain" id="PRO_5007506820" description="Tail specific protease domain-containing protein" evidence="1">
    <location>
        <begin position="28"/>
        <end position="802"/>
    </location>
</feature>
<keyword evidence="4" id="KW-1185">Reference proteome</keyword>
<protein>
    <recommendedName>
        <fullName evidence="2">Tail specific protease domain-containing protein</fullName>
    </recommendedName>
</protein>
<dbReference type="InterPro" id="IPR005151">
    <property type="entry name" value="Tail-specific_protease"/>
</dbReference>
<dbReference type="Gene3D" id="3.90.226.10">
    <property type="entry name" value="2-enoyl-CoA Hydratase, Chain A, domain 1"/>
    <property type="match status" value="1"/>
</dbReference>
<evidence type="ECO:0000313" key="3">
    <source>
        <dbReference type="EMBL" id="AMW06237.1"/>
    </source>
</evidence>
<proteinExistence type="predicted"/>
<dbReference type="STRING" id="1379270.GEMMAAP_18515"/>
<dbReference type="eggNOG" id="COG0793">
    <property type="taxonomic scope" value="Bacteria"/>
</dbReference>
<dbReference type="KEGG" id="gph:GEMMAAP_18515"/>
<dbReference type="Pfam" id="PF03572">
    <property type="entry name" value="Peptidase_S41"/>
    <property type="match status" value="1"/>
</dbReference>
<dbReference type="InterPro" id="IPR029045">
    <property type="entry name" value="ClpP/crotonase-like_dom_sf"/>
</dbReference>